<organism evidence="6 7">
    <name type="scientific">Bifidobacterium myosotis</name>
    <dbReference type="NCBI Taxonomy" id="1630166"/>
    <lineage>
        <taxon>Bacteria</taxon>
        <taxon>Bacillati</taxon>
        <taxon>Actinomycetota</taxon>
        <taxon>Actinomycetes</taxon>
        <taxon>Bifidobacteriales</taxon>
        <taxon>Bifidobacteriaceae</taxon>
        <taxon>Bifidobacterium</taxon>
    </lineage>
</organism>
<evidence type="ECO:0000256" key="4">
    <source>
        <dbReference type="SAM" id="MobiDB-lite"/>
    </source>
</evidence>
<dbReference type="SUPFAM" id="SSF53822">
    <property type="entry name" value="Periplasmic binding protein-like I"/>
    <property type="match status" value="1"/>
</dbReference>
<dbReference type="Pfam" id="PF00532">
    <property type="entry name" value="Peripla_BP_1"/>
    <property type="match status" value="1"/>
</dbReference>
<sequence length="389" mass="41336">MVSIKDVARDAGVSPQTVSNCINNPSIVKPATRKVVQASIARLNYTPNASARRLRTQRSNTIGIGIAPVSYSQVYDRFLHALVTEADANGIRVLLYKTDSQQDEIRQFAALAARGDVDSFVLTDTTHDDPRLAWLHEHHQPFVLFGRPWGCGAMDDPATPWVDVDGHYGIAEMTRHLILHGRKHIGFIGWPGVSGTGTDRYQGWRDAMLDARMVSGDELGQLYEEASNDIIAGQTACIALLDRRPDLDAIICVSDTLAVGAATALPNDTDIVITGFDDTVSSRSMGLSSIAQPLTESARHIIRITQEQLDAPATALTGTDGGSSAAPDADSHSASAPEIGAGADTGSGSDDVGRGTSSTAPVATPATAAATVIARDDRHILLKPTIVIR</sequence>
<evidence type="ECO:0000259" key="5">
    <source>
        <dbReference type="PROSITE" id="PS50932"/>
    </source>
</evidence>
<dbReference type="EMBL" id="RZUH01000010">
    <property type="protein sequence ID" value="KAA8826582.1"/>
    <property type="molecule type" value="Genomic_DNA"/>
</dbReference>
<dbReference type="InterPro" id="IPR000843">
    <property type="entry name" value="HTH_LacI"/>
</dbReference>
<evidence type="ECO:0000256" key="1">
    <source>
        <dbReference type="ARBA" id="ARBA00023015"/>
    </source>
</evidence>
<proteinExistence type="predicted"/>
<dbReference type="Pfam" id="PF00356">
    <property type="entry name" value="LacI"/>
    <property type="match status" value="1"/>
</dbReference>
<dbReference type="Gene3D" id="3.40.50.2300">
    <property type="match status" value="2"/>
</dbReference>
<dbReference type="PANTHER" id="PTHR30146">
    <property type="entry name" value="LACI-RELATED TRANSCRIPTIONAL REPRESSOR"/>
    <property type="match status" value="1"/>
</dbReference>
<comment type="caution">
    <text evidence="6">The sequence shown here is derived from an EMBL/GenBank/DDBJ whole genome shotgun (WGS) entry which is preliminary data.</text>
</comment>
<evidence type="ECO:0000256" key="3">
    <source>
        <dbReference type="ARBA" id="ARBA00023163"/>
    </source>
</evidence>
<dbReference type="InterPro" id="IPR028082">
    <property type="entry name" value="Peripla_BP_I"/>
</dbReference>
<reference evidence="6 7" key="1">
    <citation type="journal article" date="2019" name="Syst. Appl. Microbiol.">
        <title>Characterization of Bifidobacterium species in feaces of the Egyptian fruit bat: Description of B. vespertilionis sp. nov. and B. rousetti sp. nov.</title>
        <authorList>
            <person name="Modesto M."/>
            <person name="Satti M."/>
            <person name="Watanabe K."/>
            <person name="Puglisi E."/>
            <person name="Morelli L."/>
            <person name="Huang C.-H."/>
            <person name="Liou J.-S."/>
            <person name="Miyashita M."/>
            <person name="Tamura T."/>
            <person name="Saito S."/>
            <person name="Mori K."/>
            <person name="Huang L."/>
            <person name="Sciavilla P."/>
            <person name="Sandri C."/>
            <person name="Spiezio C."/>
            <person name="Vitali F."/>
            <person name="Cavalieri D."/>
            <person name="Perpetuini G."/>
            <person name="Tofalo R."/>
            <person name="Bonetti A."/>
            <person name="Arita M."/>
            <person name="Mattarelli P."/>
        </authorList>
    </citation>
    <scope>NUCLEOTIDE SEQUENCE [LARGE SCALE GENOMIC DNA]</scope>
    <source>
        <strain evidence="6 7">RST17</strain>
    </source>
</reference>
<dbReference type="RefSeq" id="WP_150380004.1">
    <property type="nucleotide sequence ID" value="NZ_RZUH01000010.1"/>
</dbReference>
<dbReference type="SMART" id="SM00354">
    <property type="entry name" value="HTH_LACI"/>
    <property type="match status" value="1"/>
</dbReference>
<dbReference type="Gene3D" id="1.10.260.40">
    <property type="entry name" value="lambda repressor-like DNA-binding domains"/>
    <property type="match status" value="1"/>
</dbReference>
<evidence type="ECO:0000313" key="7">
    <source>
        <dbReference type="Proteomes" id="UP000410049"/>
    </source>
</evidence>
<dbReference type="Proteomes" id="UP000410049">
    <property type="component" value="Unassembled WGS sequence"/>
</dbReference>
<dbReference type="CDD" id="cd01392">
    <property type="entry name" value="HTH_LacI"/>
    <property type="match status" value="1"/>
</dbReference>
<dbReference type="GO" id="GO:0003700">
    <property type="term" value="F:DNA-binding transcription factor activity"/>
    <property type="evidence" value="ECO:0007669"/>
    <property type="project" value="TreeGrafter"/>
</dbReference>
<dbReference type="SUPFAM" id="SSF47413">
    <property type="entry name" value="lambda repressor-like DNA-binding domains"/>
    <property type="match status" value="1"/>
</dbReference>
<dbReference type="PROSITE" id="PS50932">
    <property type="entry name" value="HTH_LACI_2"/>
    <property type="match status" value="1"/>
</dbReference>
<feature type="region of interest" description="Disordered" evidence="4">
    <location>
        <begin position="314"/>
        <end position="362"/>
    </location>
</feature>
<dbReference type="InterPro" id="IPR010982">
    <property type="entry name" value="Lambda_DNA-bd_dom_sf"/>
</dbReference>
<name>A0A5M9ZH48_9BIFI</name>
<protein>
    <submittedName>
        <fullName evidence="6">LacI family transcriptional regulator</fullName>
    </submittedName>
</protein>
<dbReference type="AlphaFoldDB" id="A0A5M9ZH48"/>
<keyword evidence="2" id="KW-0238">DNA-binding</keyword>
<dbReference type="InterPro" id="IPR001761">
    <property type="entry name" value="Peripla_BP/Lac1_sug-bd_dom"/>
</dbReference>
<dbReference type="GO" id="GO:0000976">
    <property type="term" value="F:transcription cis-regulatory region binding"/>
    <property type="evidence" value="ECO:0007669"/>
    <property type="project" value="TreeGrafter"/>
</dbReference>
<keyword evidence="3" id="KW-0804">Transcription</keyword>
<evidence type="ECO:0000256" key="2">
    <source>
        <dbReference type="ARBA" id="ARBA00023125"/>
    </source>
</evidence>
<keyword evidence="1" id="KW-0805">Transcription regulation</keyword>
<feature type="domain" description="HTH lacI-type" evidence="5">
    <location>
        <begin position="2"/>
        <end position="56"/>
    </location>
</feature>
<dbReference type="PANTHER" id="PTHR30146:SF109">
    <property type="entry name" value="HTH-TYPE TRANSCRIPTIONAL REGULATOR GALS"/>
    <property type="match status" value="1"/>
</dbReference>
<feature type="compositionally biased region" description="Low complexity" evidence="4">
    <location>
        <begin position="323"/>
        <end position="362"/>
    </location>
</feature>
<accession>A0A5M9ZH48</accession>
<gene>
    <name evidence="6" type="ORF">EMO91_11045</name>
</gene>
<evidence type="ECO:0000313" key="6">
    <source>
        <dbReference type="EMBL" id="KAA8826582.1"/>
    </source>
</evidence>